<evidence type="ECO:0000313" key="1">
    <source>
        <dbReference type="EMBL" id="KYN21431.1"/>
    </source>
</evidence>
<reference evidence="1 2" key="1">
    <citation type="submission" date="2015-09" db="EMBL/GenBank/DDBJ databases">
        <title>Trachymyrmex cornetzi WGS genome.</title>
        <authorList>
            <person name="Nygaard S."/>
            <person name="Hu H."/>
            <person name="Boomsma J."/>
            <person name="Zhang G."/>
        </authorList>
    </citation>
    <scope>NUCLEOTIDE SEQUENCE [LARGE SCALE GENOMIC DNA]</scope>
    <source>
        <strain evidence="1">Tcor2-1</strain>
        <tissue evidence="1">Whole body</tissue>
    </source>
</reference>
<name>A0A151J972_9HYME</name>
<dbReference type="AlphaFoldDB" id="A0A151J972"/>
<gene>
    <name evidence="1" type="ORF">ALC57_06205</name>
</gene>
<accession>A0A151J972</accession>
<protein>
    <submittedName>
        <fullName evidence="1">Uncharacterized protein</fullName>
    </submittedName>
</protein>
<proteinExistence type="predicted"/>
<sequence>INHLSTCSYYRTQANLRGRTSNSLQELSASLKLLRKFREKDREEDISYRRKSRVSNETAEPEVIAAQSCGDSPLEVHETHSVRVSTAPREFPLNRISFWIHSRRLRQVPHYIALLMSLVVWDQDETLQPTTKLRVRPP</sequence>
<keyword evidence="2" id="KW-1185">Reference proteome</keyword>
<dbReference type="EMBL" id="KQ979471">
    <property type="protein sequence ID" value="KYN21431.1"/>
    <property type="molecule type" value="Genomic_DNA"/>
</dbReference>
<feature type="non-terminal residue" evidence="1">
    <location>
        <position position="1"/>
    </location>
</feature>
<organism evidence="1 2">
    <name type="scientific">Trachymyrmex cornetzi</name>
    <dbReference type="NCBI Taxonomy" id="471704"/>
    <lineage>
        <taxon>Eukaryota</taxon>
        <taxon>Metazoa</taxon>
        <taxon>Ecdysozoa</taxon>
        <taxon>Arthropoda</taxon>
        <taxon>Hexapoda</taxon>
        <taxon>Insecta</taxon>
        <taxon>Pterygota</taxon>
        <taxon>Neoptera</taxon>
        <taxon>Endopterygota</taxon>
        <taxon>Hymenoptera</taxon>
        <taxon>Apocrita</taxon>
        <taxon>Aculeata</taxon>
        <taxon>Formicoidea</taxon>
        <taxon>Formicidae</taxon>
        <taxon>Myrmicinae</taxon>
        <taxon>Trachymyrmex</taxon>
    </lineage>
</organism>
<dbReference type="Proteomes" id="UP000078492">
    <property type="component" value="Unassembled WGS sequence"/>
</dbReference>
<evidence type="ECO:0000313" key="2">
    <source>
        <dbReference type="Proteomes" id="UP000078492"/>
    </source>
</evidence>